<name>A0A5D8QAS3_9THEO</name>
<evidence type="ECO:0008006" key="3">
    <source>
        <dbReference type="Google" id="ProtNLM"/>
    </source>
</evidence>
<reference evidence="1 2" key="1">
    <citation type="submission" date="2019-08" db="EMBL/GenBank/DDBJ databases">
        <title>Calorimonas adulescens gen. nov., sp. nov., an anaerobic thermophilic bacterium from Sakhalin hot spring.</title>
        <authorList>
            <person name="Khomyakova M.A."/>
            <person name="Merkel A.Y."/>
            <person name="Novikov A."/>
            <person name="Bonch-Osmolovskaya E.A."/>
            <person name="Slobodkin A.I."/>
        </authorList>
    </citation>
    <scope>NUCLEOTIDE SEQUENCE [LARGE SCALE GENOMIC DNA]</scope>
    <source>
        <strain evidence="1 2">A05MB</strain>
    </source>
</reference>
<sequence length="134" mass="15087">MWIKLLLVIGVVWLIQSILTYFQIKDYQRTSMELAKQGRLLIGAQRGYLSKGAILVMSIDEKFNISDCRLLNGITVMARFKKFESLIGKNIFDEECKDGLKGAVGRAFEKALSSLSLNKGECAYGEITQVDSRE</sequence>
<organism evidence="1 2">
    <name type="scientific">Calorimonas adulescens</name>
    <dbReference type="NCBI Taxonomy" id="2606906"/>
    <lineage>
        <taxon>Bacteria</taxon>
        <taxon>Bacillati</taxon>
        <taxon>Bacillota</taxon>
        <taxon>Clostridia</taxon>
        <taxon>Thermoanaerobacterales</taxon>
        <taxon>Thermoanaerobacteraceae</taxon>
        <taxon>Calorimonas</taxon>
    </lineage>
</organism>
<dbReference type="EMBL" id="VTPS01000013">
    <property type="protein sequence ID" value="TZE81487.1"/>
    <property type="molecule type" value="Genomic_DNA"/>
</dbReference>
<proteinExistence type="predicted"/>
<comment type="caution">
    <text evidence="1">The sequence shown here is derived from an EMBL/GenBank/DDBJ whole genome shotgun (WGS) entry which is preliminary data.</text>
</comment>
<gene>
    <name evidence="1" type="ORF">FWJ32_09090</name>
</gene>
<protein>
    <recommendedName>
        <fullName evidence="3">Transcriptional regulator</fullName>
    </recommendedName>
</protein>
<keyword evidence="2" id="KW-1185">Reference proteome</keyword>
<evidence type="ECO:0000313" key="1">
    <source>
        <dbReference type="EMBL" id="TZE81487.1"/>
    </source>
</evidence>
<dbReference type="AlphaFoldDB" id="A0A5D8QAS3"/>
<dbReference type="InterPro" id="IPR009693">
    <property type="entry name" value="Glucitol_operon_activator"/>
</dbReference>
<accession>A0A5D8QAS3</accession>
<dbReference type="Proteomes" id="UP000322976">
    <property type="component" value="Unassembled WGS sequence"/>
</dbReference>
<dbReference type="RefSeq" id="WP_149545640.1">
    <property type="nucleotide sequence ID" value="NZ_VTPS01000013.1"/>
</dbReference>
<dbReference type="Pfam" id="PF06923">
    <property type="entry name" value="GutM"/>
    <property type="match status" value="1"/>
</dbReference>
<evidence type="ECO:0000313" key="2">
    <source>
        <dbReference type="Proteomes" id="UP000322976"/>
    </source>
</evidence>